<dbReference type="GO" id="GO:0008270">
    <property type="term" value="F:zinc ion binding"/>
    <property type="evidence" value="ECO:0007669"/>
    <property type="project" value="InterPro"/>
</dbReference>
<keyword evidence="4 6" id="KW-0862">Zinc</keyword>
<dbReference type="GO" id="GO:0016491">
    <property type="term" value="F:oxidoreductase activity"/>
    <property type="evidence" value="ECO:0007669"/>
    <property type="project" value="UniProtKB-KW"/>
</dbReference>
<dbReference type="EMBL" id="BBXV01000030">
    <property type="protein sequence ID" value="GAQ18687.1"/>
    <property type="molecule type" value="Genomic_DNA"/>
</dbReference>
<dbReference type="InterPro" id="IPR036291">
    <property type="entry name" value="NAD(P)-bd_dom_sf"/>
</dbReference>
<evidence type="ECO:0000313" key="9">
    <source>
        <dbReference type="Proteomes" id="UP000052946"/>
    </source>
</evidence>
<feature type="domain" description="Enoyl reductase (ER)" evidence="7">
    <location>
        <begin position="10"/>
        <end position="341"/>
    </location>
</feature>
<proteinExistence type="inferred from homology"/>
<dbReference type="InterPro" id="IPR011032">
    <property type="entry name" value="GroES-like_sf"/>
</dbReference>
<evidence type="ECO:0000259" key="7">
    <source>
        <dbReference type="SMART" id="SM00829"/>
    </source>
</evidence>
<comment type="similarity">
    <text evidence="2 6">Belongs to the zinc-containing alcohol dehydrogenase family.</text>
</comment>
<evidence type="ECO:0000256" key="5">
    <source>
        <dbReference type="ARBA" id="ARBA00023002"/>
    </source>
</evidence>
<reference evidence="8 9" key="2">
    <citation type="journal article" date="2016" name="Genome Announc.">
        <title>Draft Genome Sequence of Oceanobacillus picturae Heshi-B3, Isolated from Fermented Rice Bran in a Traditional Japanese Seafood Dish.</title>
        <authorList>
            <person name="Akuzawa S."/>
            <person name="Nagaoka J."/>
            <person name="Kanekatsu M."/>
            <person name="Kanesaki Y."/>
            <person name="Suzuki T."/>
        </authorList>
    </citation>
    <scope>NUCLEOTIDE SEQUENCE [LARGE SCALE GENOMIC DNA]</scope>
    <source>
        <strain evidence="8 9">Heshi-B3</strain>
    </source>
</reference>
<protein>
    <submittedName>
        <fullName evidence="8">Sorbitol dehydrogenase</fullName>
    </submittedName>
</protein>
<dbReference type="PROSITE" id="PS00059">
    <property type="entry name" value="ADH_ZINC"/>
    <property type="match status" value="1"/>
</dbReference>
<reference evidence="9" key="1">
    <citation type="submission" date="2015-07" db="EMBL/GenBank/DDBJ databases">
        <title>Draft Genome Sequence of Oceanobacillus picturae Heshi-B3 that Was Isolated from Fermented Rice Bran with Aging Salted Mackerel, Which Was Named Heshiko as Traditional Fermented Seafood in Japan.</title>
        <authorList>
            <person name="Akuzawa S."/>
            <person name="Nakagawa J."/>
            <person name="Kanekatsu T."/>
            <person name="Kanesaki Y."/>
            <person name="Suzuki T."/>
        </authorList>
    </citation>
    <scope>NUCLEOTIDE SEQUENCE [LARGE SCALE GENOMIC DNA]</scope>
    <source>
        <strain evidence="9">Heshi-B3</strain>
    </source>
</reference>
<dbReference type="SMART" id="SM00829">
    <property type="entry name" value="PKS_ER"/>
    <property type="match status" value="1"/>
</dbReference>
<accession>A0A0U9H856</accession>
<evidence type="ECO:0000256" key="3">
    <source>
        <dbReference type="ARBA" id="ARBA00022723"/>
    </source>
</evidence>
<name>A0A0U9H856_9BACI</name>
<evidence type="ECO:0000256" key="1">
    <source>
        <dbReference type="ARBA" id="ARBA00001947"/>
    </source>
</evidence>
<dbReference type="AlphaFoldDB" id="A0A0U9H856"/>
<dbReference type="PANTHER" id="PTHR43161:SF9">
    <property type="entry name" value="SORBITOL DEHYDROGENASE"/>
    <property type="match status" value="1"/>
</dbReference>
<dbReference type="Gene3D" id="3.40.50.720">
    <property type="entry name" value="NAD(P)-binding Rossmann-like Domain"/>
    <property type="match status" value="1"/>
</dbReference>
<dbReference type="Pfam" id="PF00107">
    <property type="entry name" value="ADH_zinc_N"/>
    <property type="match status" value="1"/>
</dbReference>
<dbReference type="Gene3D" id="3.90.180.10">
    <property type="entry name" value="Medium-chain alcohol dehydrogenases, catalytic domain"/>
    <property type="match status" value="1"/>
</dbReference>
<evidence type="ECO:0000313" key="8">
    <source>
        <dbReference type="EMBL" id="GAQ18687.1"/>
    </source>
</evidence>
<comment type="cofactor">
    <cofactor evidence="1 6">
        <name>Zn(2+)</name>
        <dbReference type="ChEBI" id="CHEBI:29105"/>
    </cofactor>
</comment>
<sequence length="345" mass="37497">MPVMKAVFVQDAEKIEIKDIDRPTIKSDEVLIKVATAGICGSDIHTYKGLHPFRKPPVVIGHEVAGEVVEIGDAVKNVKVGDRVTVEPQKGTGESEGVMTGNVNYSDERLAPGMGDWLGTMAEYFVSPEDLVISLPDSVSYDQGVLVEPLAVGVHAAFKGDVKPSDRVAIIGAGPIGLLTLAAVKAKGVTETVITDVLDYSLDVAKELDVTETVNIMDNPNWIEETKERMGGSFDKVFITAGVPGIINQALNLLKKGGRVVTVAMFHGQQEVDIEQLQQNEKEIVGCMTYNRPDTEEALEIIKEAKIPVEKIISHVLHYEEAAHGFEIVNKKQDNSVKVLVRFDS</sequence>
<organism evidence="8 9">
    <name type="scientific">Oceanobacillus picturae</name>
    <dbReference type="NCBI Taxonomy" id="171693"/>
    <lineage>
        <taxon>Bacteria</taxon>
        <taxon>Bacillati</taxon>
        <taxon>Bacillota</taxon>
        <taxon>Bacilli</taxon>
        <taxon>Bacillales</taxon>
        <taxon>Bacillaceae</taxon>
        <taxon>Oceanobacillus</taxon>
    </lineage>
</organism>
<evidence type="ECO:0000256" key="2">
    <source>
        <dbReference type="ARBA" id="ARBA00008072"/>
    </source>
</evidence>
<evidence type="ECO:0000256" key="4">
    <source>
        <dbReference type="ARBA" id="ARBA00022833"/>
    </source>
</evidence>
<dbReference type="PANTHER" id="PTHR43161">
    <property type="entry name" value="SORBITOL DEHYDROGENASE"/>
    <property type="match status" value="1"/>
</dbReference>
<dbReference type="SUPFAM" id="SSF51735">
    <property type="entry name" value="NAD(P)-binding Rossmann-fold domains"/>
    <property type="match status" value="1"/>
</dbReference>
<dbReference type="Pfam" id="PF08240">
    <property type="entry name" value="ADH_N"/>
    <property type="match status" value="1"/>
</dbReference>
<evidence type="ECO:0000256" key="6">
    <source>
        <dbReference type="RuleBase" id="RU361277"/>
    </source>
</evidence>
<keyword evidence="3 6" id="KW-0479">Metal-binding</keyword>
<dbReference type="Proteomes" id="UP000052946">
    <property type="component" value="Unassembled WGS sequence"/>
</dbReference>
<gene>
    <name evidence="8" type="ORF">OPHB3_2628</name>
</gene>
<comment type="caution">
    <text evidence="8">The sequence shown here is derived from an EMBL/GenBank/DDBJ whole genome shotgun (WGS) entry which is preliminary data.</text>
</comment>
<dbReference type="InterPro" id="IPR013149">
    <property type="entry name" value="ADH-like_C"/>
</dbReference>
<dbReference type="InterPro" id="IPR013154">
    <property type="entry name" value="ADH-like_N"/>
</dbReference>
<dbReference type="InterPro" id="IPR002328">
    <property type="entry name" value="ADH_Zn_CS"/>
</dbReference>
<dbReference type="SUPFAM" id="SSF50129">
    <property type="entry name" value="GroES-like"/>
    <property type="match status" value="1"/>
</dbReference>
<keyword evidence="5" id="KW-0560">Oxidoreductase</keyword>
<dbReference type="InterPro" id="IPR020843">
    <property type="entry name" value="ER"/>
</dbReference>